<dbReference type="EMBL" id="SSTE01009956">
    <property type="protein sequence ID" value="KAA0053127.1"/>
    <property type="molecule type" value="Genomic_DNA"/>
</dbReference>
<feature type="compositionally biased region" description="Polar residues" evidence="1">
    <location>
        <begin position="304"/>
        <end position="319"/>
    </location>
</feature>
<reference evidence="5 6" key="1">
    <citation type="submission" date="2019-08" db="EMBL/GenBank/DDBJ databases">
        <title>Draft genome sequences of two oriental melons (Cucumis melo L. var makuwa).</title>
        <authorList>
            <person name="Kwon S.-Y."/>
        </authorList>
    </citation>
    <scope>NUCLEOTIDE SEQUENCE [LARGE SCALE GENOMIC DNA]</scope>
    <source>
        <strain evidence="6">cv. Chang Bougi</strain>
        <strain evidence="5">cv. SW 3</strain>
        <tissue evidence="3">Leaf</tissue>
    </source>
</reference>
<dbReference type="Proteomes" id="UP000321947">
    <property type="component" value="Unassembled WGS sequence"/>
</dbReference>
<protein>
    <submittedName>
        <fullName evidence="3">Gag-pol polyprotein</fullName>
    </submittedName>
</protein>
<dbReference type="EMBL" id="SSTD01020234">
    <property type="protein sequence ID" value="TYJ95501.1"/>
    <property type="molecule type" value="Genomic_DNA"/>
</dbReference>
<evidence type="ECO:0000313" key="6">
    <source>
        <dbReference type="Proteomes" id="UP000321947"/>
    </source>
</evidence>
<proteinExistence type="predicted"/>
<dbReference type="AlphaFoldDB" id="A0A5A7UF57"/>
<dbReference type="STRING" id="1194695.A0A5A7UF57"/>
<evidence type="ECO:0000259" key="2">
    <source>
        <dbReference type="Pfam" id="PF07727"/>
    </source>
</evidence>
<evidence type="ECO:0000313" key="3">
    <source>
        <dbReference type="EMBL" id="KAA0053127.1"/>
    </source>
</evidence>
<gene>
    <name evidence="4" type="ORF">E5676_scaffold441G00220</name>
    <name evidence="3" type="ORF">E6C27_scaffold778G00620</name>
</gene>
<evidence type="ECO:0000313" key="5">
    <source>
        <dbReference type="Proteomes" id="UP000321393"/>
    </source>
</evidence>
<comment type="caution">
    <text evidence="3">The sequence shown here is derived from an EMBL/GenBank/DDBJ whole genome shotgun (WGS) entry which is preliminary data.</text>
</comment>
<feature type="domain" description="Reverse transcriptase Ty1/copia-type" evidence="2">
    <location>
        <begin position="69"/>
        <end position="217"/>
    </location>
</feature>
<dbReference type="Proteomes" id="UP000321393">
    <property type="component" value="Unassembled WGS sequence"/>
</dbReference>
<evidence type="ECO:0000256" key="1">
    <source>
        <dbReference type="SAM" id="MobiDB-lite"/>
    </source>
</evidence>
<accession>A0A5A7UF57</accession>
<feature type="region of interest" description="Disordered" evidence="1">
    <location>
        <begin position="284"/>
        <end position="331"/>
    </location>
</feature>
<organism evidence="3 5">
    <name type="scientific">Cucumis melo var. makuwa</name>
    <name type="common">Oriental melon</name>
    <dbReference type="NCBI Taxonomy" id="1194695"/>
    <lineage>
        <taxon>Eukaryota</taxon>
        <taxon>Viridiplantae</taxon>
        <taxon>Streptophyta</taxon>
        <taxon>Embryophyta</taxon>
        <taxon>Tracheophyta</taxon>
        <taxon>Spermatophyta</taxon>
        <taxon>Magnoliopsida</taxon>
        <taxon>eudicotyledons</taxon>
        <taxon>Gunneridae</taxon>
        <taxon>Pentapetalae</taxon>
        <taxon>rosids</taxon>
        <taxon>fabids</taxon>
        <taxon>Cucurbitales</taxon>
        <taxon>Cucurbitaceae</taxon>
        <taxon>Benincaseae</taxon>
        <taxon>Cucumis</taxon>
    </lineage>
</organism>
<dbReference type="Pfam" id="PF07727">
    <property type="entry name" value="RVT_2"/>
    <property type="match status" value="1"/>
</dbReference>
<dbReference type="InterPro" id="IPR013103">
    <property type="entry name" value="RVT_2"/>
</dbReference>
<feature type="compositionally biased region" description="Low complexity" evidence="1">
    <location>
        <begin position="290"/>
        <end position="303"/>
    </location>
</feature>
<sequence length="331" mass="37025">MESINVIIDDYSIDIGVEDDNDEVPFYTTPNSPSCQNVLEVSSSIIEETSSSDTSNGHSYSHNKARLVGETFAPIARLEAILLLLSFACFHQIKLYQMDMNIAFLNWFIYEEVYVAPPEGCIDPVHFDHVYRLWKALYGINQAFHAWYERLSNCLSQQGYFRGGVDKTMFIKRKGSDFLIAQIYVHDIFGGSSSTFVICLVDQMKAEYQMSIVGDLAYSFWDFKYDNAIRRFFFLKKVTQDLFGEKVDESLNRSIIRSLLYLIVSCLDIAFVASSASGIDTTTPPYAPNSSSDHSTSVHASSVPSPTCTTPQDESSPSIVPQAKTAKGLGS</sequence>
<name>A0A5A7UF57_CUCMM</name>
<evidence type="ECO:0000313" key="4">
    <source>
        <dbReference type="EMBL" id="TYJ95501.1"/>
    </source>
</evidence>